<evidence type="ECO:0000313" key="2">
    <source>
        <dbReference type="EMBL" id="KZE82833.1"/>
    </source>
</evidence>
<dbReference type="InterPro" id="IPR020036">
    <property type="entry name" value="PseH"/>
</dbReference>
<dbReference type="GO" id="GO:0016747">
    <property type="term" value="F:acyltransferase activity, transferring groups other than amino-acyl groups"/>
    <property type="evidence" value="ECO:0007669"/>
    <property type="project" value="InterPro"/>
</dbReference>
<sequence length="187" mass="22182">MNINENEYVFVNFTELTSKEKEIVLIWRNDISIRKWMYNSSEIKWEDHIRFIDSLGERKDRLYYLVKRNDVSIGVFSLLDYTGKEGEWGYYLAPEYHGSNLGVEFYYAVLSYCFTYLKLEKLIGFALLSNVGANSLNRLFGFVSQVVTKDGYDEQYNSLFLSREIWQRSIVNDKKIKRLLKLTQNKV</sequence>
<dbReference type="InterPro" id="IPR016181">
    <property type="entry name" value="Acyl_CoA_acyltransferase"/>
</dbReference>
<dbReference type="Proteomes" id="UP000076630">
    <property type="component" value="Unassembled WGS sequence"/>
</dbReference>
<dbReference type="AlphaFoldDB" id="A0A164A1K4"/>
<evidence type="ECO:0000259" key="1">
    <source>
        <dbReference type="PROSITE" id="PS51186"/>
    </source>
</evidence>
<comment type="caution">
    <text evidence="2">The sequence shown here is derived from an EMBL/GenBank/DDBJ whole genome shotgun (WGS) entry which is preliminary data.</text>
</comment>
<dbReference type="EMBL" id="LQNU01000042">
    <property type="protein sequence ID" value="KZE82833.1"/>
    <property type="molecule type" value="Genomic_DNA"/>
</dbReference>
<dbReference type="RefSeq" id="WP_038987632.1">
    <property type="nucleotide sequence ID" value="NZ_JWJO01000055.1"/>
</dbReference>
<feature type="domain" description="N-acetyltransferase" evidence="1">
    <location>
        <begin position="11"/>
        <end position="162"/>
    </location>
</feature>
<reference evidence="2 3" key="1">
    <citation type="submission" date="2016-01" db="EMBL/GenBank/DDBJ databases">
        <title>Whole genome sequencing of Myroides marinus L41.</title>
        <authorList>
            <person name="Hong K.W."/>
        </authorList>
    </citation>
    <scope>NUCLEOTIDE SEQUENCE [LARGE SCALE GENOMIC DNA]</scope>
    <source>
        <strain evidence="2 3">L41</strain>
    </source>
</reference>
<dbReference type="InterPro" id="IPR000182">
    <property type="entry name" value="GNAT_dom"/>
</dbReference>
<organism evidence="2 3">
    <name type="scientific">Myroides marinus</name>
    <dbReference type="NCBI Taxonomy" id="703342"/>
    <lineage>
        <taxon>Bacteria</taxon>
        <taxon>Pseudomonadati</taxon>
        <taxon>Bacteroidota</taxon>
        <taxon>Flavobacteriia</taxon>
        <taxon>Flavobacteriales</taxon>
        <taxon>Flavobacteriaceae</taxon>
        <taxon>Myroides</taxon>
    </lineage>
</organism>
<keyword evidence="3" id="KW-1185">Reference proteome</keyword>
<protein>
    <recommendedName>
        <fullName evidence="1">N-acetyltransferase domain-containing protein</fullName>
    </recommendedName>
</protein>
<name>A0A164A1K4_9FLAO</name>
<dbReference type="Pfam" id="PF13302">
    <property type="entry name" value="Acetyltransf_3"/>
    <property type="match status" value="1"/>
</dbReference>
<dbReference type="PROSITE" id="PS51186">
    <property type="entry name" value="GNAT"/>
    <property type="match status" value="1"/>
</dbReference>
<gene>
    <name evidence="2" type="ORF">AV926_06235</name>
</gene>
<dbReference type="NCBIfam" id="TIGR03585">
    <property type="entry name" value="PseH"/>
    <property type="match status" value="1"/>
</dbReference>
<dbReference type="SUPFAM" id="SSF55729">
    <property type="entry name" value="Acyl-CoA N-acyltransferases (Nat)"/>
    <property type="match status" value="1"/>
</dbReference>
<dbReference type="Gene3D" id="3.40.630.30">
    <property type="match status" value="1"/>
</dbReference>
<accession>A0A164A1K4</accession>
<proteinExistence type="predicted"/>
<evidence type="ECO:0000313" key="3">
    <source>
        <dbReference type="Proteomes" id="UP000076630"/>
    </source>
</evidence>
<dbReference type="OrthoDB" id="9811523at2"/>